<name>A0A8T0HXW3_CERPU</name>
<protein>
    <submittedName>
        <fullName evidence="2">Uncharacterized protein</fullName>
    </submittedName>
</protein>
<sequence length="88" mass="9244">MGRAGKTSSLGYGGAALIGYGCASFAVTQSGWHGARRRRYTCTVAMRLGGRRAFPEDCPDVVSENRREGEGEGECTACGDGALAHMDL</sequence>
<dbReference type="EMBL" id="CM026425">
    <property type="protein sequence ID" value="KAG0575982.1"/>
    <property type="molecule type" value="Genomic_DNA"/>
</dbReference>
<dbReference type="Proteomes" id="UP000822688">
    <property type="component" value="Chromosome 5"/>
</dbReference>
<evidence type="ECO:0000313" key="3">
    <source>
        <dbReference type="Proteomes" id="UP000822688"/>
    </source>
</evidence>
<keyword evidence="1" id="KW-0812">Transmembrane</keyword>
<comment type="caution">
    <text evidence="2">The sequence shown here is derived from an EMBL/GenBank/DDBJ whole genome shotgun (WGS) entry which is preliminary data.</text>
</comment>
<keyword evidence="3" id="KW-1185">Reference proteome</keyword>
<proteinExistence type="predicted"/>
<gene>
    <name evidence="2" type="ORF">KC19_5G045700</name>
</gene>
<keyword evidence="1" id="KW-0472">Membrane</keyword>
<feature type="transmembrane region" description="Helical" evidence="1">
    <location>
        <begin position="12"/>
        <end position="32"/>
    </location>
</feature>
<dbReference type="AlphaFoldDB" id="A0A8T0HXW3"/>
<evidence type="ECO:0000256" key="1">
    <source>
        <dbReference type="SAM" id="Phobius"/>
    </source>
</evidence>
<reference evidence="2" key="1">
    <citation type="submission" date="2020-06" db="EMBL/GenBank/DDBJ databases">
        <title>WGS assembly of Ceratodon purpureus strain R40.</title>
        <authorList>
            <person name="Carey S.B."/>
            <person name="Jenkins J."/>
            <person name="Shu S."/>
            <person name="Lovell J.T."/>
            <person name="Sreedasyam A."/>
            <person name="Maumus F."/>
            <person name="Tiley G.P."/>
            <person name="Fernandez-Pozo N."/>
            <person name="Barry K."/>
            <person name="Chen C."/>
            <person name="Wang M."/>
            <person name="Lipzen A."/>
            <person name="Daum C."/>
            <person name="Saski C.A."/>
            <person name="Payton A.C."/>
            <person name="Mcbreen J.C."/>
            <person name="Conrad R.E."/>
            <person name="Kollar L.M."/>
            <person name="Olsson S."/>
            <person name="Huttunen S."/>
            <person name="Landis J.B."/>
            <person name="Wickett N.J."/>
            <person name="Johnson M.G."/>
            <person name="Rensing S.A."/>
            <person name="Grimwood J."/>
            <person name="Schmutz J."/>
            <person name="Mcdaniel S.F."/>
        </authorList>
    </citation>
    <scope>NUCLEOTIDE SEQUENCE</scope>
    <source>
        <strain evidence="2">R40</strain>
    </source>
</reference>
<keyword evidence="1" id="KW-1133">Transmembrane helix</keyword>
<organism evidence="2 3">
    <name type="scientific">Ceratodon purpureus</name>
    <name type="common">Fire moss</name>
    <name type="synonym">Dicranum purpureum</name>
    <dbReference type="NCBI Taxonomy" id="3225"/>
    <lineage>
        <taxon>Eukaryota</taxon>
        <taxon>Viridiplantae</taxon>
        <taxon>Streptophyta</taxon>
        <taxon>Embryophyta</taxon>
        <taxon>Bryophyta</taxon>
        <taxon>Bryophytina</taxon>
        <taxon>Bryopsida</taxon>
        <taxon>Dicranidae</taxon>
        <taxon>Pseudoditrichales</taxon>
        <taxon>Ditrichaceae</taxon>
        <taxon>Ceratodon</taxon>
    </lineage>
</organism>
<evidence type="ECO:0000313" key="2">
    <source>
        <dbReference type="EMBL" id="KAG0575982.1"/>
    </source>
</evidence>
<accession>A0A8T0HXW3</accession>
<dbReference type="PROSITE" id="PS51257">
    <property type="entry name" value="PROKAR_LIPOPROTEIN"/>
    <property type="match status" value="1"/>
</dbReference>